<dbReference type="EMBL" id="ML208466">
    <property type="protein sequence ID" value="TFK64657.1"/>
    <property type="molecule type" value="Genomic_DNA"/>
</dbReference>
<keyword evidence="2" id="KW-1185">Reference proteome</keyword>
<sequence length="440" mass="50229">MDSFAPIIPLLPLVQVGNSYEISDALLHESSRALQCLARIKVFVFYEREDFMSDFTVQMAFSSISPVLFPNLSMLAIPDSIDNLTREQRVFLNFFLASPLRDVVFGESQRSGAFVAFASGLAVRTRDSLRSISCSGSWNYLPRRITTLASIHDIVLTGRLLDQKSIIADLSQCESLQRFEICLSEEFPGAKQPPYSATFFPRLENLTLSGHLFAIWYFLDLLTSPYLHTLRIRPENWTQDFGEGLRFLVSVLVDCHYKKRGWRSLSVLEITYDCTPCPSLEKRFTIKDCDYHNFFKGLSVLPLVSLECLFPIPLPSTVSLDFITSCFPGLHALYLDRYQRGMYPTFDDLHSLARNSPKLRHLGTHIHTGRIITDPSASNHCLDTLCVYDSSAEDPWYVAEQLDLSFPYLREITTTSRACEEGWNGVDLLLKAYHRLRRRV</sequence>
<name>A0ACD3AIH4_9AGAR</name>
<reference evidence="1 2" key="1">
    <citation type="journal article" date="2019" name="Nat. Ecol. Evol.">
        <title>Megaphylogeny resolves global patterns of mushroom evolution.</title>
        <authorList>
            <person name="Varga T."/>
            <person name="Krizsan K."/>
            <person name="Foldi C."/>
            <person name="Dima B."/>
            <person name="Sanchez-Garcia M."/>
            <person name="Sanchez-Ramirez S."/>
            <person name="Szollosi G.J."/>
            <person name="Szarkandi J.G."/>
            <person name="Papp V."/>
            <person name="Albert L."/>
            <person name="Andreopoulos W."/>
            <person name="Angelini C."/>
            <person name="Antonin V."/>
            <person name="Barry K.W."/>
            <person name="Bougher N.L."/>
            <person name="Buchanan P."/>
            <person name="Buyck B."/>
            <person name="Bense V."/>
            <person name="Catcheside P."/>
            <person name="Chovatia M."/>
            <person name="Cooper J."/>
            <person name="Damon W."/>
            <person name="Desjardin D."/>
            <person name="Finy P."/>
            <person name="Geml J."/>
            <person name="Haridas S."/>
            <person name="Hughes K."/>
            <person name="Justo A."/>
            <person name="Karasinski D."/>
            <person name="Kautmanova I."/>
            <person name="Kiss B."/>
            <person name="Kocsube S."/>
            <person name="Kotiranta H."/>
            <person name="LaButti K.M."/>
            <person name="Lechner B.E."/>
            <person name="Liimatainen K."/>
            <person name="Lipzen A."/>
            <person name="Lukacs Z."/>
            <person name="Mihaltcheva S."/>
            <person name="Morgado L.N."/>
            <person name="Niskanen T."/>
            <person name="Noordeloos M.E."/>
            <person name="Ohm R.A."/>
            <person name="Ortiz-Santana B."/>
            <person name="Ovrebo C."/>
            <person name="Racz N."/>
            <person name="Riley R."/>
            <person name="Savchenko A."/>
            <person name="Shiryaev A."/>
            <person name="Soop K."/>
            <person name="Spirin V."/>
            <person name="Szebenyi C."/>
            <person name="Tomsovsky M."/>
            <person name="Tulloss R.E."/>
            <person name="Uehling J."/>
            <person name="Grigoriev I.V."/>
            <person name="Vagvolgyi C."/>
            <person name="Papp T."/>
            <person name="Martin F.M."/>
            <person name="Miettinen O."/>
            <person name="Hibbett D.S."/>
            <person name="Nagy L.G."/>
        </authorList>
    </citation>
    <scope>NUCLEOTIDE SEQUENCE [LARGE SCALE GENOMIC DNA]</scope>
    <source>
        <strain evidence="1 2">NL-1719</strain>
    </source>
</reference>
<accession>A0ACD3AIH4</accession>
<evidence type="ECO:0000313" key="2">
    <source>
        <dbReference type="Proteomes" id="UP000308600"/>
    </source>
</evidence>
<gene>
    <name evidence="1" type="ORF">BDN72DRAFT_881369</name>
</gene>
<protein>
    <submittedName>
        <fullName evidence="1">Uncharacterized protein</fullName>
    </submittedName>
</protein>
<organism evidence="1 2">
    <name type="scientific">Pluteus cervinus</name>
    <dbReference type="NCBI Taxonomy" id="181527"/>
    <lineage>
        <taxon>Eukaryota</taxon>
        <taxon>Fungi</taxon>
        <taxon>Dikarya</taxon>
        <taxon>Basidiomycota</taxon>
        <taxon>Agaricomycotina</taxon>
        <taxon>Agaricomycetes</taxon>
        <taxon>Agaricomycetidae</taxon>
        <taxon>Agaricales</taxon>
        <taxon>Pluteineae</taxon>
        <taxon>Pluteaceae</taxon>
        <taxon>Pluteus</taxon>
    </lineage>
</organism>
<proteinExistence type="predicted"/>
<dbReference type="Proteomes" id="UP000308600">
    <property type="component" value="Unassembled WGS sequence"/>
</dbReference>
<evidence type="ECO:0000313" key="1">
    <source>
        <dbReference type="EMBL" id="TFK64657.1"/>
    </source>
</evidence>